<accession>A0A8S3EUG9</accession>
<feature type="non-terminal residue" evidence="1">
    <location>
        <position position="1"/>
    </location>
</feature>
<reference evidence="1" key="1">
    <citation type="submission" date="2021-02" db="EMBL/GenBank/DDBJ databases">
        <authorList>
            <person name="Nowell W R."/>
        </authorList>
    </citation>
    <scope>NUCLEOTIDE SEQUENCE</scope>
</reference>
<dbReference type="AlphaFoldDB" id="A0A8S3EUG9"/>
<gene>
    <name evidence="1" type="ORF">SMN809_LOCUS60968</name>
</gene>
<proteinExistence type="predicted"/>
<evidence type="ECO:0000313" key="1">
    <source>
        <dbReference type="EMBL" id="CAF5085546.1"/>
    </source>
</evidence>
<dbReference type="EMBL" id="CAJOBI010241236">
    <property type="protein sequence ID" value="CAF5085546.1"/>
    <property type="molecule type" value="Genomic_DNA"/>
</dbReference>
<organism evidence="1 2">
    <name type="scientific">Rotaria magnacalcarata</name>
    <dbReference type="NCBI Taxonomy" id="392030"/>
    <lineage>
        <taxon>Eukaryota</taxon>
        <taxon>Metazoa</taxon>
        <taxon>Spiralia</taxon>
        <taxon>Gnathifera</taxon>
        <taxon>Rotifera</taxon>
        <taxon>Eurotatoria</taxon>
        <taxon>Bdelloidea</taxon>
        <taxon>Philodinida</taxon>
        <taxon>Philodinidae</taxon>
        <taxon>Rotaria</taxon>
    </lineage>
</organism>
<sequence length="30" mass="3451">YLRGGRLRISSRSELALFRWPTMSLTASKP</sequence>
<dbReference type="Proteomes" id="UP000676336">
    <property type="component" value="Unassembled WGS sequence"/>
</dbReference>
<evidence type="ECO:0000313" key="2">
    <source>
        <dbReference type="Proteomes" id="UP000676336"/>
    </source>
</evidence>
<name>A0A8S3EUG9_9BILA</name>
<protein>
    <submittedName>
        <fullName evidence="1">Uncharacterized protein</fullName>
    </submittedName>
</protein>
<comment type="caution">
    <text evidence="1">The sequence shown here is derived from an EMBL/GenBank/DDBJ whole genome shotgun (WGS) entry which is preliminary data.</text>
</comment>